<evidence type="ECO:0000313" key="3">
    <source>
        <dbReference type="Proteomes" id="UP000095003"/>
    </source>
</evidence>
<dbReference type="RefSeq" id="WP_069156028.1">
    <property type="nucleotide sequence ID" value="NZ_DBGDOY010000043.1"/>
</dbReference>
<dbReference type="AlphaFoldDB" id="A0A1E3AXF6"/>
<dbReference type="InterPro" id="IPR018966">
    <property type="entry name" value="VTC_domain"/>
</dbReference>
<evidence type="ECO:0000259" key="1">
    <source>
        <dbReference type="Pfam" id="PF09359"/>
    </source>
</evidence>
<dbReference type="GO" id="GO:0006799">
    <property type="term" value="P:polyphosphate biosynthetic process"/>
    <property type="evidence" value="ECO:0007669"/>
    <property type="project" value="UniProtKB-ARBA"/>
</dbReference>
<sequence>MRNQAKYRYEIKYICSDLQMLQMEEKISILLDRDSHVDEKGYYTIRSLYFDDYYNSAFYEKEDGNNPREKYRIRYYNNDKGRIHLEIKRKVGAKIQKESCAITEGEAAAMIEGQWAEIAGNTSKVVRNFFLNGMTRIFRPKIIVEYDRVPYVGKEGNVRITFDKNIRSSSQVEEFWEKDLSTRPIMPSGQHLLEVKFDEFLPDYIYNTLQMENMTQTAFSKYYLCRKYAI</sequence>
<organism evidence="2 3">
    <name type="scientific">Eisenbergiella tayi</name>
    <dbReference type="NCBI Taxonomy" id="1432052"/>
    <lineage>
        <taxon>Bacteria</taxon>
        <taxon>Bacillati</taxon>
        <taxon>Bacillota</taxon>
        <taxon>Clostridia</taxon>
        <taxon>Lachnospirales</taxon>
        <taxon>Lachnospiraceae</taxon>
        <taxon>Eisenbergiella</taxon>
    </lineage>
</organism>
<dbReference type="PATRIC" id="fig|1432052.3.peg.1206"/>
<reference evidence="2 3" key="1">
    <citation type="submission" date="2016-07" db="EMBL/GenBank/DDBJ databases">
        <title>Characterization of isolates of Eisenbergiella tayi derived from blood cultures, using whole genome sequencing.</title>
        <authorList>
            <person name="Burdz T."/>
            <person name="Wiebe D."/>
            <person name="Huynh C."/>
            <person name="Bernard K."/>
        </authorList>
    </citation>
    <scope>NUCLEOTIDE SEQUENCE [LARGE SCALE GENOMIC DNA]</scope>
    <source>
        <strain evidence="2 3">NML 120489</strain>
    </source>
</reference>
<protein>
    <submittedName>
        <fullName evidence="2">VTC domain protein</fullName>
    </submittedName>
</protein>
<dbReference type="GeneID" id="93299600"/>
<proteinExistence type="predicted"/>
<dbReference type="InterPro" id="IPR042267">
    <property type="entry name" value="VTC_sf"/>
</dbReference>
<name>A0A1E3AXF6_9FIRM</name>
<dbReference type="CDD" id="cd07750">
    <property type="entry name" value="PolyPPase_VTC_like"/>
    <property type="match status" value="1"/>
</dbReference>
<dbReference type="EMBL" id="MCGI01000001">
    <property type="protein sequence ID" value="ODM13385.1"/>
    <property type="molecule type" value="Genomic_DNA"/>
</dbReference>
<dbReference type="Proteomes" id="UP000095003">
    <property type="component" value="Unassembled WGS sequence"/>
</dbReference>
<dbReference type="Pfam" id="PF09359">
    <property type="entry name" value="VTC"/>
    <property type="match status" value="1"/>
</dbReference>
<accession>A0A1E3AXF6</accession>
<dbReference type="Gene3D" id="3.20.100.30">
    <property type="entry name" value="VTC, catalytic tunnel domain"/>
    <property type="match status" value="1"/>
</dbReference>
<feature type="domain" description="VTC" evidence="1">
    <location>
        <begin position="8"/>
        <end position="226"/>
    </location>
</feature>
<gene>
    <name evidence="2" type="ORF">BEH84_01100</name>
</gene>
<comment type="caution">
    <text evidence="2">The sequence shown here is derived from an EMBL/GenBank/DDBJ whole genome shotgun (WGS) entry which is preliminary data.</text>
</comment>
<evidence type="ECO:0000313" key="2">
    <source>
        <dbReference type="EMBL" id="ODM13385.1"/>
    </source>
</evidence>